<evidence type="ECO:0000256" key="1">
    <source>
        <dbReference type="SAM" id="MobiDB-lite"/>
    </source>
</evidence>
<proteinExistence type="predicted"/>
<dbReference type="VEuPathDB" id="FungiDB:UREG_07115"/>
<dbReference type="EMBL" id="CH476619">
    <property type="protein sequence ID" value="EEP82250.1"/>
    <property type="molecule type" value="Genomic_DNA"/>
</dbReference>
<keyword evidence="3" id="KW-1185">Reference proteome</keyword>
<gene>
    <name evidence="2" type="ORF">UREG_07115</name>
</gene>
<organism evidence="2 3">
    <name type="scientific">Uncinocarpus reesii (strain UAMH 1704)</name>
    <dbReference type="NCBI Taxonomy" id="336963"/>
    <lineage>
        <taxon>Eukaryota</taxon>
        <taxon>Fungi</taxon>
        <taxon>Dikarya</taxon>
        <taxon>Ascomycota</taxon>
        <taxon>Pezizomycotina</taxon>
        <taxon>Eurotiomycetes</taxon>
        <taxon>Eurotiomycetidae</taxon>
        <taxon>Onygenales</taxon>
        <taxon>Onygenaceae</taxon>
        <taxon>Uncinocarpus</taxon>
    </lineage>
</organism>
<name>C4JY64_UNCRE</name>
<dbReference type="HOGENOM" id="CLU_2322100_0_0_1"/>
<reference evidence="3" key="1">
    <citation type="journal article" date="2009" name="Genome Res.">
        <title>Comparative genomic analyses of the human fungal pathogens Coccidioides and their relatives.</title>
        <authorList>
            <person name="Sharpton T.J."/>
            <person name="Stajich J.E."/>
            <person name="Rounsley S.D."/>
            <person name="Gardner M.J."/>
            <person name="Wortman J.R."/>
            <person name="Jordar V.S."/>
            <person name="Maiti R."/>
            <person name="Kodira C.D."/>
            <person name="Neafsey D.E."/>
            <person name="Zeng Q."/>
            <person name="Hung C.-Y."/>
            <person name="McMahan C."/>
            <person name="Muszewska A."/>
            <person name="Grynberg M."/>
            <person name="Mandel M.A."/>
            <person name="Kellner E.M."/>
            <person name="Barker B.M."/>
            <person name="Galgiani J.N."/>
            <person name="Orbach M.J."/>
            <person name="Kirkland T.N."/>
            <person name="Cole G.T."/>
            <person name="Henn M.R."/>
            <person name="Birren B.W."/>
            <person name="Taylor J.W."/>
        </authorList>
    </citation>
    <scope>NUCLEOTIDE SEQUENCE [LARGE SCALE GENOMIC DNA]</scope>
    <source>
        <strain evidence="3">UAMH 1704</strain>
    </source>
</reference>
<dbReference type="KEGG" id="ure:UREG_07115"/>
<evidence type="ECO:0000313" key="2">
    <source>
        <dbReference type="EMBL" id="EEP82250.1"/>
    </source>
</evidence>
<feature type="region of interest" description="Disordered" evidence="1">
    <location>
        <begin position="38"/>
        <end position="99"/>
    </location>
</feature>
<sequence length="99" mass="11153">MIDARGHGKANWEVDERRGVIFGWAAWTSISLLRSIVKHRPGNTDEKGAKGTTGMADATSDDELDDAGTGGGRRRRRERERRGRGWPGEEEEEEEEEEE</sequence>
<evidence type="ECO:0000313" key="3">
    <source>
        <dbReference type="Proteomes" id="UP000002058"/>
    </source>
</evidence>
<feature type="compositionally biased region" description="Basic residues" evidence="1">
    <location>
        <begin position="72"/>
        <end position="84"/>
    </location>
</feature>
<dbReference type="Proteomes" id="UP000002058">
    <property type="component" value="Unassembled WGS sequence"/>
</dbReference>
<dbReference type="GeneID" id="8444559"/>
<protein>
    <submittedName>
        <fullName evidence="2">Uncharacterized protein</fullName>
    </submittedName>
</protein>
<dbReference type="InParanoid" id="C4JY64"/>
<feature type="compositionally biased region" description="Acidic residues" evidence="1">
    <location>
        <begin position="88"/>
        <end position="99"/>
    </location>
</feature>
<dbReference type="AlphaFoldDB" id="C4JY64"/>
<dbReference type="RefSeq" id="XP_002582342.1">
    <property type="nucleotide sequence ID" value="XM_002582296.1"/>
</dbReference>
<accession>C4JY64</accession>